<sequence length="75" mass="8600">MDARESCRLEFRKSTFKKARTVAWGKMVIRTNLIYRKSPFTCLIGHYLEANDSNIYLGPLPLAVLDLIQAKGLKQ</sequence>
<dbReference type="InParanoid" id="A0A2P5EBK5"/>
<proteinExistence type="predicted"/>
<reference evidence="2" key="1">
    <citation type="submission" date="2016-06" db="EMBL/GenBank/DDBJ databases">
        <title>Parallel loss of symbiosis genes in relatives of nitrogen-fixing non-legume Parasponia.</title>
        <authorList>
            <person name="Van Velzen R."/>
            <person name="Holmer R."/>
            <person name="Bu F."/>
            <person name="Rutten L."/>
            <person name="Van Zeijl A."/>
            <person name="Liu W."/>
            <person name="Santuari L."/>
            <person name="Cao Q."/>
            <person name="Sharma T."/>
            <person name="Shen D."/>
            <person name="Roswanjaya Y."/>
            <person name="Wardhani T."/>
            <person name="Kalhor M.S."/>
            <person name="Jansen J."/>
            <person name="Van den Hoogen J."/>
            <person name="Gungor B."/>
            <person name="Hartog M."/>
            <person name="Hontelez J."/>
            <person name="Verver J."/>
            <person name="Yang W.-C."/>
            <person name="Schijlen E."/>
            <person name="Repin R."/>
            <person name="Schilthuizen M."/>
            <person name="Schranz E."/>
            <person name="Heidstra R."/>
            <person name="Miyata K."/>
            <person name="Fedorova E."/>
            <person name="Kohlen W."/>
            <person name="Bisseling T."/>
            <person name="Smit S."/>
            <person name="Geurts R."/>
        </authorList>
    </citation>
    <scope>NUCLEOTIDE SEQUENCE [LARGE SCALE GENOMIC DNA]</scope>
    <source>
        <strain evidence="2">cv. RG33-2</strain>
    </source>
</reference>
<dbReference type="AlphaFoldDB" id="A0A2P5EBK5"/>
<name>A0A2P5EBK5_TREOI</name>
<keyword evidence="2" id="KW-1185">Reference proteome</keyword>
<evidence type="ECO:0000313" key="2">
    <source>
        <dbReference type="Proteomes" id="UP000237000"/>
    </source>
</evidence>
<dbReference type="OrthoDB" id="10296556at2759"/>
<gene>
    <name evidence="1" type="ORF">TorRG33x02_213070</name>
</gene>
<dbReference type="EMBL" id="JXTC01000187">
    <property type="protein sequence ID" value="PON82896.1"/>
    <property type="molecule type" value="Genomic_DNA"/>
</dbReference>
<accession>A0A2P5EBK5</accession>
<protein>
    <submittedName>
        <fullName evidence="1">Uncharacterized protein</fullName>
    </submittedName>
</protein>
<evidence type="ECO:0000313" key="1">
    <source>
        <dbReference type="EMBL" id="PON82896.1"/>
    </source>
</evidence>
<dbReference type="Proteomes" id="UP000237000">
    <property type="component" value="Unassembled WGS sequence"/>
</dbReference>
<organism evidence="1 2">
    <name type="scientific">Trema orientale</name>
    <name type="common">Charcoal tree</name>
    <name type="synonym">Celtis orientalis</name>
    <dbReference type="NCBI Taxonomy" id="63057"/>
    <lineage>
        <taxon>Eukaryota</taxon>
        <taxon>Viridiplantae</taxon>
        <taxon>Streptophyta</taxon>
        <taxon>Embryophyta</taxon>
        <taxon>Tracheophyta</taxon>
        <taxon>Spermatophyta</taxon>
        <taxon>Magnoliopsida</taxon>
        <taxon>eudicotyledons</taxon>
        <taxon>Gunneridae</taxon>
        <taxon>Pentapetalae</taxon>
        <taxon>rosids</taxon>
        <taxon>fabids</taxon>
        <taxon>Rosales</taxon>
        <taxon>Cannabaceae</taxon>
        <taxon>Trema</taxon>
    </lineage>
</organism>
<comment type="caution">
    <text evidence="1">The sequence shown here is derived from an EMBL/GenBank/DDBJ whole genome shotgun (WGS) entry which is preliminary data.</text>
</comment>